<accession>A0A0V0HJV1</accession>
<dbReference type="EMBL" id="GEDG01018776">
    <property type="protein sequence ID" value="JAP20500.1"/>
    <property type="molecule type" value="Transcribed_RNA"/>
</dbReference>
<reference evidence="1" key="1">
    <citation type="submission" date="2015-12" db="EMBL/GenBank/DDBJ databases">
        <title>Gene expression during late stages of embryo sac development: a critical building block for successful pollen-pistil interactions.</title>
        <authorList>
            <person name="Liu Y."/>
            <person name="Joly V."/>
            <person name="Sabar M."/>
            <person name="Matton D.P."/>
        </authorList>
    </citation>
    <scope>NUCLEOTIDE SEQUENCE</scope>
</reference>
<organism evidence="1">
    <name type="scientific">Solanum chacoense</name>
    <name type="common">Chaco potato</name>
    <dbReference type="NCBI Taxonomy" id="4108"/>
    <lineage>
        <taxon>Eukaryota</taxon>
        <taxon>Viridiplantae</taxon>
        <taxon>Streptophyta</taxon>
        <taxon>Embryophyta</taxon>
        <taxon>Tracheophyta</taxon>
        <taxon>Spermatophyta</taxon>
        <taxon>Magnoliopsida</taxon>
        <taxon>eudicotyledons</taxon>
        <taxon>Gunneridae</taxon>
        <taxon>Pentapetalae</taxon>
        <taxon>asterids</taxon>
        <taxon>lamiids</taxon>
        <taxon>Solanales</taxon>
        <taxon>Solanaceae</taxon>
        <taxon>Solanoideae</taxon>
        <taxon>Solaneae</taxon>
        <taxon>Solanum</taxon>
    </lineage>
</organism>
<dbReference type="AlphaFoldDB" id="A0A0V0HJV1"/>
<protein>
    <submittedName>
        <fullName evidence="1">Putative ovule protein</fullName>
    </submittedName>
</protein>
<evidence type="ECO:0000313" key="1">
    <source>
        <dbReference type="EMBL" id="JAP20500.1"/>
    </source>
</evidence>
<name>A0A0V0HJV1_SOLCH</name>
<sequence length="65" mass="7756">MLYLSREFVGNNLSTFTRWGKVCIHTTPPQTPLVELHWVCCYQVWKKRVVYLLRDYTSRLCQACC</sequence>
<proteinExistence type="predicted"/>